<dbReference type="Pfam" id="PF00001">
    <property type="entry name" value="7tm_1"/>
    <property type="match status" value="1"/>
</dbReference>
<comment type="subcellular location">
    <subcellularLocation>
        <location evidence="1">Cell membrane</location>
        <topology evidence="1">Multi-pass membrane protein</topology>
    </subcellularLocation>
</comment>
<keyword evidence="9" id="KW-0325">Glycoprotein</keyword>
<dbReference type="SUPFAM" id="SSF81321">
    <property type="entry name" value="Family A G protein-coupled receptor-like"/>
    <property type="match status" value="1"/>
</dbReference>
<reference evidence="13" key="1">
    <citation type="submission" date="2025-08" db="UniProtKB">
        <authorList>
            <consortium name="Ensembl"/>
        </authorList>
    </citation>
    <scope>IDENTIFICATION</scope>
</reference>
<dbReference type="Gene3D" id="1.20.1070.10">
    <property type="entry name" value="Rhodopsin 7-helix transmembrane proteins"/>
    <property type="match status" value="1"/>
</dbReference>
<dbReference type="GeneTree" id="ENSGT01150000286937"/>
<dbReference type="Ensembl" id="ENSTMTT00000014178.1">
    <property type="protein sequence ID" value="ENSTMTP00000013703.1"/>
    <property type="gene ID" value="ENSTMTG00000009971.1"/>
</dbReference>
<evidence type="ECO:0000256" key="9">
    <source>
        <dbReference type="ARBA" id="ARBA00023180"/>
    </source>
</evidence>
<name>A0A674IZB7_9SAUR</name>
<dbReference type="FunFam" id="1.20.1070.10:FF:001302">
    <property type="entry name" value="Uncharacterized protein"/>
    <property type="match status" value="1"/>
</dbReference>
<dbReference type="InterPro" id="IPR000276">
    <property type="entry name" value="GPCR_Rhodpsn"/>
</dbReference>
<feature type="domain" description="G-protein coupled receptors family 1 profile" evidence="12">
    <location>
        <begin position="46"/>
        <end position="297"/>
    </location>
</feature>
<keyword evidence="6 11" id="KW-0472">Membrane</keyword>
<dbReference type="PRINTS" id="PR00237">
    <property type="entry name" value="GPCRRHODOPSN"/>
</dbReference>
<dbReference type="GO" id="GO:0004930">
    <property type="term" value="F:G protein-coupled receptor activity"/>
    <property type="evidence" value="ECO:0007669"/>
    <property type="project" value="UniProtKB-KW"/>
</dbReference>
<keyword evidence="5" id="KW-0297">G-protein coupled receptor</keyword>
<feature type="transmembrane region" description="Helical" evidence="11">
    <location>
        <begin position="231"/>
        <end position="255"/>
    </location>
</feature>
<feature type="transmembrane region" description="Helical" evidence="11">
    <location>
        <begin position="33"/>
        <end position="55"/>
    </location>
</feature>
<keyword evidence="10" id="KW-0807">Transducer</keyword>
<dbReference type="InterPro" id="IPR017452">
    <property type="entry name" value="GPCR_Rhodpsn_7TM"/>
</dbReference>
<reference evidence="13" key="2">
    <citation type="submission" date="2025-09" db="UniProtKB">
        <authorList>
            <consortium name="Ensembl"/>
        </authorList>
    </citation>
    <scope>IDENTIFICATION</scope>
</reference>
<keyword evidence="3 11" id="KW-0812">Transmembrane</keyword>
<feature type="transmembrane region" description="Helical" evidence="11">
    <location>
        <begin position="275"/>
        <end position="300"/>
    </location>
</feature>
<dbReference type="AlphaFoldDB" id="A0A674IZB7"/>
<dbReference type="PROSITE" id="PS50262">
    <property type="entry name" value="G_PROTEIN_RECEP_F1_2"/>
    <property type="match status" value="1"/>
</dbReference>
<evidence type="ECO:0000256" key="5">
    <source>
        <dbReference type="ARBA" id="ARBA00023040"/>
    </source>
</evidence>
<evidence type="ECO:0000313" key="14">
    <source>
        <dbReference type="Proteomes" id="UP000472274"/>
    </source>
</evidence>
<feature type="transmembrane region" description="Helical" evidence="11">
    <location>
        <begin position="67"/>
        <end position="88"/>
    </location>
</feature>
<dbReference type="InParanoid" id="A0A674IZB7"/>
<accession>A0A674IZB7</accession>
<feature type="transmembrane region" description="Helical" evidence="11">
    <location>
        <begin position="149"/>
        <end position="168"/>
    </location>
</feature>
<keyword evidence="7" id="KW-1015">Disulfide bond</keyword>
<keyword evidence="14" id="KW-1185">Reference proteome</keyword>
<evidence type="ECO:0000256" key="6">
    <source>
        <dbReference type="ARBA" id="ARBA00023136"/>
    </source>
</evidence>
<dbReference type="GO" id="GO:0005886">
    <property type="term" value="C:plasma membrane"/>
    <property type="evidence" value="ECO:0007669"/>
    <property type="project" value="UniProtKB-SubCell"/>
</dbReference>
<dbReference type="Proteomes" id="UP000472274">
    <property type="component" value="Unplaced"/>
</dbReference>
<dbReference type="PANTHER" id="PTHR24234:SF10">
    <property type="entry name" value="G-PROTEIN COUPLED RECEPTOR 4"/>
    <property type="match status" value="1"/>
</dbReference>
<evidence type="ECO:0000256" key="3">
    <source>
        <dbReference type="ARBA" id="ARBA00022692"/>
    </source>
</evidence>
<evidence type="ECO:0000256" key="1">
    <source>
        <dbReference type="ARBA" id="ARBA00004651"/>
    </source>
</evidence>
<organism evidence="13 14">
    <name type="scientific">Terrapene triunguis</name>
    <name type="common">Three-toed box turtle</name>
    <dbReference type="NCBI Taxonomy" id="2587831"/>
    <lineage>
        <taxon>Eukaryota</taxon>
        <taxon>Metazoa</taxon>
        <taxon>Chordata</taxon>
        <taxon>Craniata</taxon>
        <taxon>Vertebrata</taxon>
        <taxon>Euteleostomi</taxon>
        <taxon>Archelosauria</taxon>
        <taxon>Testudinata</taxon>
        <taxon>Testudines</taxon>
        <taxon>Cryptodira</taxon>
        <taxon>Durocryptodira</taxon>
        <taxon>Testudinoidea</taxon>
        <taxon>Emydidae</taxon>
        <taxon>Terrapene</taxon>
    </lineage>
</organism>
<sequence>SPWRTGCSLHCKTVNTMASPCPMAFNTTKYFLIPVYSVVLGAGLPLNCLALWTLVSQINKSIVLSVYMLNLVVADLLQTLMLPFWIYYSYWDHNWDLGTGACVAVSLGFITNFYAKNGFLCLIAMERYIGVVHPLWFRGLQTIRGATKVSATAWVLVLSICSVGTGLLRKEPEAGRCYEGYPLGMYYARFKMATMALSFFLPCFFMGFFYLRVLHKLRQVPSLERETKRQIYSFISLIIISFFLLCAPYQVTSFFKYQREMVQNNEGLCLFETNLFIYSQVALCLTTLGNVLDPLLYILLLKDVRTELGNHLKCKVLGQGHK</sequence>
<evidence type="ECO:0000256" key="7">
    <source>
        <dbReference type="ARBA" id="ARBA00023157"/>
    </source>
</evidence>
<proteinExistence type="predicted"/>
<feature type="transmembrane region" description="Helical" evidence="11">
    <location>
        <begin position="188"/>
        <end position="211"/>
    </location>
</feature>
<evidence type="ECO:0000256" key="10">
    <source>
        <dbReference type="ARBA" id="ARBA00023224"/>
    </source>
</evidence>
<protein>
    <submittedName>
        <fullName evidence="13">G-protein coupled receptor 4-like</fullName>
    </submittedName>
</protein>
<keyword evidence="4 11" id="KW-1133">Transmembrane helix</keyword>
<evidence type="ECO:0000256" key="2">
    <source>
        <dbReference type="ARBA" id="ARBA00022475"/>
    </source>
</evidence>
<dbReference type="PANTHER" id="PTHR24234">
    <property type="entry name" value="LYSOPHOSPHATIDIC ACID RECEPTOR 5/SPHINGOSYLPHOSPHORYLCHOLINE RECEPTOR"/>
    <property type="match status" value="1"/>
</dbReference>
<keyword evidence="2" id="KW-1003">Cell membrane</keyword>
<keyword evidence="8" id="KW-0675">Receptor</keyword>
<evidence type="ECO:0000256" key="8">
    <source>
        <dbReference type="ARBA" id="ARBA00023170"/>
    </source>
</evidence>
<evidence type="ECO:0000313" key="13">
    <source>
        <dbReference type="Ensembl" id="ENSTMTP00000013703.1"/>
    </source>
</evidence>
<gene>
    <name evidence="13" type="primary">LOC112113764</name>
</gene>
<evidence type="ECO:0000256" key="4">
    <source>
        <dbReference type="ARBA" id="ARBA00022989"/>
    </source>
</evidence>
<evidence type="ECO:0000259" key="12">
    <source>
        <dbReference type="PROSITE" id="PS50262"/>
    </source>
</evidence>
<evidence type="ECO:0000256" key="11">
    <source>
        <dbReference type="SAM" id="Phobius"/>
    </source>
</evidence>